<organism evidence="9 10">
    <name type="scientific">Dactylosporangium vinaceum</name>
    <dbReference type="NCBI Taxonomy" id="53362"/>
    <lineage>
        <taxon>Bacteria</taxon>
        <taxon>Bacillati</taxon>
        <taxon>Actinomycetota</taxon>
        <taxon>Actinomycetes</taxon>
        <taxon>Micromonosporales</taxon>
        <taxon>Micromonosporaceae</taxon>
        <taxon>Dactylosporangium</taxon>
    </lineage>
</organism>
<evidence type="ECO:0000256" key="5">
    <source>
        <dbReference type="ARBA" id="ARBA00033098"/>
    </source>
</evidence>
<evidence type="ECO:0000256" key="4">
    <source>
        <dbReference type="ARBA" id="ARBA00022963"/>
    </source>
</evidence>
<feature type="chain" id="PRO_5046672560" description="galactosylceramidase" evidence="7">
    <location>
        <begin position="43"/>
        <end position="268"/>
    </location>
</feature>
<comment type="caution">
    <text evidence="9">The sequence shown here is derived from an EMBL/GenBank/DDBJ whole genome shotgun (WGS) entry which is preliminary data.</text>
</comment>
<dbReference type="InterPro" id="IPR049161">
    <property type="entry name" value="GH59_cat"/>
</dbReference>
<evidence type="ECO:0000256" key="7">
    <source>
        <dbReference type="SAM" id="SignalP"/>
    </source>
</evidence>
<feature type="non-terminal residue" evidence="9">
    <location>
        <position position="268"/>
    </location>
</feature>
<dbReference type="SUPFAM" id="SSF51445">
    <property type="entry name" value="(Trans)glycosidases"/>
    <property type="match status" value="1"/>
</dbReference>
<accession>A0ABV5MSG2</accession>
<dbReference type="EC" id="3.2.1.46" evidence="2"/>
<name>A0ABV5MSG2_9ACTN</name>
<keyword evidence="3" id="KW-0746">Sphingolipid metabolism</keyword>
<evidence type="ECO:0000313" key="9">
    <source>
        <dbReference type="EMBL" id="MFB9451819.1"/>
    </source>
</evidence>
<feature type="region of interest" description="Disordered" evidence="6">
    <location>
        <begin position="1"/>
        <end position="22"/>
    </location>
</feature>
<evidence type="ECO:0000313" key="10">
    <source>
        <dbReference type="Proteomes" id="UP001589608"/>
    </source>
</evidence>
<keyword evidence="4" id="KW-0442">Lipid degradation</keyword>
<proteinExistence type="inferred from homology"/>
<dbReference type="EMBL" id="JBHMCA010000092">
    <property type="protein sequence ID" value="MFB9451819.1"/>
    <property type="molecule type" value="Genomic_DNA"/>
</dbReference>
<dbReference type="PANTHER" id="PTHR15172">
    <property type="entry name" value="GALACTOCEREBROSIDASE"/>
    <property type="match status" value="1"/>
</dbReference>
<keyword evidence="7" id="KW-0732">Signal</keyword>
<gene>
    <name evidence="9" type="ORF">ACFFTR_52910</name>
</gene>
<dbReference type="PANTHER" id="PTHR15172:SF1">
    <property type="entry name" value="GALACTOCEREBROSIDASE"/>
    <property type="match status" value="1"/>
</dbReference>
<dbReference type="InterPro" id="IPR013785">
    <property type="entry name" value="Aldolase_TIM"/>
</dbReference>
<dbReference type="InterPro" id="IPR017853">
    <property type="entry name" value="GH"/>
</dbReference>
<feature type="signal peptide" evidence="7">
    <location>
        <begin position="1"/>
        <end position="42"/>
    </location>
</feature>
<evidence type="ECO:0000256" key="6">
    <source>
        <dbReference type="SAM" id="MobiDB-lite"/>
    </source>
</evidence>
<keyword evidence="10" id="KW-1185">Reference proteome</keyword>
<dbReference type="Gene3D" id="3.20.20.70">
    <property type="entry name" value="Aldolase class I"/>
    <property type="match status" value="1"/>
</dbReference>
<feature type="domain" description="Glycosyl hydrolase family 59 catalytic" evidence="8">
    <location>
        <begin position="65"/>
        <end position="264"/>
    </location>
</feature>
<protein>
    <recommendedName>
        <fullName evidence="2">galactosylceramidase</fullName>
        <ecNumber evidence="2">3.2.1.46</ecNumber>
    </recommendedName>
    <alternativeName>
        <fullName evidence="5">Galactosylceramidase</fullName>
    </alternativeName>
</protein>
<sequence>MVQRASLRPGRRHVPRSPSPTPVSRALAALSGLLLLAAGVLAGPAAAAQAATAITVNGASGGRTLDGIGAVSGGGGNSRLLVDYPEPQRSDILDYLFRPGYGAAMQILKVEIGGDTNSTSGAEPSHEHTRGGIDCNRGYEWWLMEQAKARNPGIRLVGLAWGAPGWVGNGTFFTSDAIDYLTAWLDCAGTHGLTIDYLGGWNEKGYNATWYKNLRSALNARGYGGVKLVASDDFGWAAADESLRDPAFANAVSVFGSHYVCGYRSAQS</sequence>
<evidence type="ECO:0000256" key="2">
    <source>
        <dbReference type="ARBA" id="ARBA00012657"/>
    </source>
</evidence>
<evidence type="ECO:0000256" key="1">
    <source>
        <dbReference type="ARBA" id="ARBA00005637"/>
    </source>
</evidence>
<evidence type="ECO:0000256" key="3">
    <source>
        <dbReference type="ARBA" id="ARBA00022919"/>
    </source>
</evidence>
<comment type="similarity">
    <text evidence="1">Belongs to the glycosyl hydrolase 59 family.</text>
</comment>
<reference evidence="9 10" key="1">
    <citation type="submission" date="2024-09" db="EMBL/GenBank/DDBJ databases">
        <authorList>
            <person name="Sun Q."/>
            <person name="Mori K."/>
        </authorList>
    </citation>
    <scope>NUCLEOTIDE SEQUENCE [LARGE SCALE GENOMIC DNA]</scope>
    <source>
        <strain evidence="9 10">JCM 3307</strain>
    </source>
</reference>
<dbReference type="Proteomes" id="UP001589608">
    <property type="component" value="Unassembled WGS sequence"/>
</dbReference>
<evidence type="ECO:0000259" key="8">
    <source>
        <dbReference type="Pfam" id="PF02057"/>
    </source>
</evidence>
<dbReference type="InterPro" id="IPR001286">
    <property type="entry name" value="Glyco_hydro_59"/>
</dbReference>
<dbReference type="Pfam" id="PF02057">
    <property type="entry name" value="Glyco_hydro_59"/>
    <property type="match status" value="1"/>
</dbReference>
<keyword evidence="3" id="KW-0443">Lipid metabolism</keyword>